<comment type="caution">
    <text evidence="5">The sequence shown here is derived from an EMBL/GenBank/DDBJ whole genome shotgun (WGS) entry which is preliminary data.</text>
</comment>
<dbReference type="HOGENOM" id="CLU_009520_1_0_10"/>
<dbReference type="PANTHER" id="PTHR37423">
    <property type="entry name" value="SOLUBLE LYTIC MUREIN TRANSGLYCOSYLASE-RELATED"/>
    <property type="match status" value="1"/>
</dbReference>
<feature type="region of interest" description="Disordered" evidence="2">
    <location>
        <begin position="61"/>
        <end position="81"/>
    </location>
</feature>
<feature type="signal peptide" evidence="3">
    <location>
        <begin position="1"/>
        <end position="24"/>
    </location>
</feature>
<dbReference type="SUPFAM" id="SSF53955">
    <property type="entry name" value="Lysozyme-like"/>
    <property type="match status" value="1"/>
</dbReference>
<feature type="domain" description="Transglycosylase SLT" evidence="4">
    <location>
        <begin position="133"/>
        <end position="240"/>
    </location>
</feature>
<dbReference type="Proteomes" id="UP000005697">
    <property type="component" value="Unassembled WGS sequence"/>
</dbReference>
<dbReference type="EMBL" id="AEWX01000029">
    <property type="protein sequence ID" value="EGC19292.1"/>
    <property type="molecule type" value="Genomic_DNA"/>
</dbReference>
<dbReference type="OrthoDB" id="9815002at2"/>
<dbReference type="PROSITE" id="PS51257">
    <property type="entry name" value="PROKAR_LIPOPROTEIN"/>
    <property type="match status" value="1"/>
</dbReference>
<dbReference type="Gene3D" id="1.10.530.10">
    <property type="match status" value="1"/>
</dbReference>
<feature type="region of interest" description="Disordered" evidence="2">
    <location>
        <begin position="359"/>
        <end position="385"/>
    </location>
</feature>
<dbReference type="GO" id="GO:0008933">
    <property type="term" value="F:peptidoglycan lytic transglycosylase activity"/>
    <property type="evidence" value="ECO:0007669"/>
    <property type="project" value="InterPro"/>
</dbReference>
<dbReference type="InterPro" id="IPR023346">
    <property type="entry name" value="Lysozyme-like_dom_sf"/>
</dbReference>
<evidence type="ECO:0000256" key="1">
    <source>
        <dbReference type="ARBA" id="ARBA00007734"/>
    </source>
</evidence>
<dbReference type="GO" id="GO:0016798">
    <property type="term" value="F:hydrolase activity, acting on glycosyl bonds"/>
    <property type="evidence" value="ECO:0007669"/>
    <property type="project" value="UniProtKB-KW"/>
</dbReference>
<dbReference type="eggNOG" id="COG0741">
    <property type="taxonomic scope" value="Bacteria"/>
</dbReference>
<dbReference type="PROSITE" id="PS00922">
    <property type="entry name" value="TRANSGLYCOSYLASE"/>
    <property type="match status" value="1"/>
</dbReference>
<dbReference type="InterPro" id="IPR008258">
    <property type="entry name" value="Transglycosylase_SLT_dom_1"/>
</dbReference>
<organism evidence="5 6">
    <name type="scientific">Prevotella multiformis DSM 16608</name>
    <dbReference type="NCBI Taxonomy" id="888743"/>
    <lineage>
        <taxon>Bacteria</taxon>
        <taxon>Pseudomonadati</taxon>
        <taxon>Bacteroidota</taxon>
        <taxon>Bacteroidia</taxon>
        <taxon>Bacteroidales</taxon>
        <taxon>Prevotellaceae</taxon>
        <taxon>Prevotella</taxon>
    </lineage>
</organism>
<dbReference type="GO" id="GO:0000270">
    <property type="term" value="P:peptidoglycan metabolic process"/>
    <property type="evidence" value="ECO:0007669"/>
    <property type="project" value="InterPro"/>
</dbReference>
<evidence type="ECO:0000256" key="3">
    <source>
        <dbReference type="SAM" id="SignalP"/>
    </source>
</evidence>
<dbReference type="AlphaFoldDB" id="F0F9B8"/>
<keyword evidence="5" id="KW-0378">Hydrolase</keyword>
<gene>
    <name evidence="5" type="primary">mltD</name>
    <name evidence="5" type="ORF">HMPREF9141_2185</name>
</gene>
<keyword evidence="5" id="KW-0326">Glycosidase</keyword>
<dbReference type="CDD" id="cd16894">
    <property type="entry name" value="MltD-like"/>
    <property type="match status" value="1"/>
</dbReference>
<dbReference type="InterPro" id="IPR000189">
    <property type="entry name" value="Transglyc_AS"/>
</dbReference>
<reference evidence="5 6" key="1">
    <citation type="submission" date="2011-01" db="EMBL/GenBank/DDBJ databases">
        <authorList>
            <person name="Muzny D."/>
            <person name="Qin X."/>
            <person name="Deng J."/>
            <person name="Jiang H."/>
            <person name="Liu Y."/>
            <person name="Qu J."/>
            <person name="Song X.-Z."/>
            <person name="Zhang L."/>
            <person name="Thornton R."/>
            <person name="Coyle M."/>
            <person name="Francisco L."/>
            <person name="Jackson L."/>
            <person name="Javaid M."/>
            <person name="Korchina V."/>
            <person name="Kovar C."/>
            <person name="Mata R."/>
            <person name="Mathew T."/>
            <person name="Ngo R."/>
            <person name="Nguyen L."/>
            <person name="Nguyen N."/>
            <person name="Okwuonu G."/>
            <person name="Ongeri F."/>
            <person name="Pham C."/>
            <person name="Simmons D."/>
            <person name="Wilczek-Boney K."/>
            <person name="Hale W."/>
            <person name="Jakkamsetti A."/>
            <person name="Pham P."/>
            <person name="Ruth R."/>
            <person name="San Lucas F."/>
            <person name="Warren J."/>
            <person name="Zhang J."/>
            <person name="Zhao Z."/>
            <person name="Zhou C."/>
            <person name="Zhu D."/>
            <person name="Lee S."/>
            <person name="Bess C."/>
            <person name="Blankenburg K."/>
            <person name="Forbes L."/>
            <person name="Fu Q."/>
            <person name="Gubbala S."/>
            <person name="Hirani K."/>
            <person name="Jayaseelan J.C."/>
            <person name="Lara F."/>
            <person name="Munidasa M."/>
            <person name="Palculict T."/>
            <person name="Patil S."/>
            <person name="Pu L.-L."/>
            <person name="Saada N."/>
            <person name="Tang L."/>
            <person name="Weissenberger G."/>
            <person name="Zhu Y."/>
            <person name="Hemphill L."/>
            <person name="Shang Y."/>
            <person name="Youmans B."/>
            <person name="Ayvaz T."/>
            <person name="Ross M."/>
            <person name="Santibanez J."/>
            <person name="Aqrawi P."/>
            <person name="Gross S."/>
            <person name="Joshi V."/>
            <person name="Fowler G."/>
            <person name="Nazareth L."/>
            <person name="Reid J."/>
            <person name="Worley K."/>
            <person name="Petrosino J."/>
            <person name="Highlander S."/>
            <person name="Gibbs R."/>
        </authorList>
    </citation>
    <scope>NUCLEOTIDE SEQUENCE [LARGE SCALE GENOMIC DNA]</scope>
    <source>
        <strain evidence="5 6">DSM 16608</strain>
    </source>
</reference>
<evidence type="ECO:0000259" key="4">
    <source>
        <dbReference type="Pfam" id="PF01464"/>
    </source>
</evidence>
<evidence type="ECO:0000313" key="6">
    <source>
        <dbReference type="Proteomes" id="UP000005697"/>
    </source>
</evidence>
<dbReference type="EC" id="3.2.1.-" evidence="5"/>
<sequence>MNSRRYILSFLMAAGAACTLPAQRQTVVDDHGRAVEVCIPSADGAMAGYVDVEYSDDRFYSGGRQAGGGETPVPAAGETEAGMEGIDRKIRSLSDVMALGCNEEVKRYIDRYTKAGRQSTCCLLGRARYYDPFFEKALRSYGLPLELKYLPVIESGLDPNATSRVGAAGLWQFMAATGRQYDLRIDCYVDERRDPEKSSYAAARMLNDLYNRFGDWTLALAAYNCGPTRVSNAISKAGGAADFWAVYRYLPKETRGYVPAFIAAGYVMNFYGDYGIIPQPAGLPARCDTVLVEKDVSLARIAGVLGMAVDELKTLNPQYRQGIVRTCPGGGTARLHLPAEMAEKFRYCKEEIYEDGTPCDGTERTVAATGTERQAAPHRQGVLLH</sequence>
<keyword evidence="6" id="KW-1185">Reference proteome</keyword>
<dbReference type="STRING" id="888743.HMPREF9141_2185"/>
<keyword evidence="3" id="KW-0732">Signal</keyword>
<feature type="chain" id="PRO_5003247878" evidence="3">
    <location>
        <begin position="25"/>
        <end position="385"/>
    </location>
</feature>
<dbReference type="GO" id="GO:0016020">
    <property type="term" value="C:membrane"/>
    <property type="evidence" value="ECO:0007669"/>
    <property type="project" value="InterPro"/>
</dbReference>
<name>F0F9B8_9BACT</name>
<protein>
    <submittedName>
        <fullName evidence="5">Transglycosylase SLT domain protein</fullName>
        <ecNumber evidence="5">3.2.1.-</ecNumber>
    </submittedName>
</protein>
<dbReference type="Pfam" id="PF01464">
    <property type="entry name" value="SLT"/>
    <property type="match status" value="1"/>
</dbReference>
<dbReference type="PANTHER" id="PTHR37423:SF2">
    <property type="entry name" value="MEMBRANE-BOUND LYTIC MUREIN TRANSGLYCOSYLASE C"/>
    <property type="match status" value="1"/>
</dbReference>
<proteinExistence type="inferred from homology"/>
<evidence type="ECO:0000313" key="5">
    <source>
        <dbReference type="EMBL" id="EGC19292.1"/>
    </source>
</evidence>
<dbReference type="RefSeq" id="WP_007366937.1">
    <property type="nucleotide sequence ID" value="NZ_GL872282.1"/>
</dbReference>
<accession>F0F9B8</accession>
<evidence type="ECO:0000256" key="2">
    <source>
        <dbReference type="SAM" id="MobiDB-lite"/>
    </source>
</evidence>
<comment type="similarity">
    <text evidence="1">Belongs to the transglycosylase Slt family.</text>
</comment>